<dbReference type="SMART" id="SM00342">
    <property type="entry name" value="HTH_ARAC"/>
    <property type="match status" value="1"/>
</dbReference>
<dbReference type="Gene3D" id="1.10.10.60">
    <property type="entry name" value="Homeodomain-like"/>
    <property type="match status" value="1"/>
</dbReference>
<keyword evidence="2" id="KW-0238">DNA-binding</keyword>
<evidence type="ECO:0000259" key="4">
    <source>
        <dbReference type="PROSITE" id="PS01124"/>
    </source>
</evidence>
<keyword evidence="3" id="KW-0804">Transcription</keyword>
<evidence type="ECO:0000256" key="3">
    <source>
        <dbReference type="ARBA" id="ARBA00023163"/>
    </source>
</evidence>
<comment type="caution">
    <text evidence="5">The sequence shown here is derived from an EMBL/GenBank/DDBJ whole genome shotgun (WGS) entry which is preliminary data.</text>
</comment>
<name>A0ABR7S411_AQUAC</name>
<evidence type="ECO:0000256" key="2">
    <source>
        <dbReference type="ARBA" id="ARBA00023125"/>
    </source>
</evidence>
<sequence>MLDTAPSATASLLLDLYQNLRRLQLAGPADLAELGLAPEPRLDLEARIPVAWLLRLWQLAAERGAPADLGLQLGQQRGLQSRGPVANLAAMSATIGEALELFSRHSPVMSECENLRVEQLGERVRIGFLFTAPLAGYPMACEYSLSSALCWGRQMSGVRLLPLRVGFRHMPLAGSASYRQILGCPVRFGEPLDYIEMAAADMQLPLHSGNDYLKGLLLQRVSDMQAQLPSHHSLRQQVLHLIELGLVDGAFSVQAVAQRLHTSRQTLHRHLREEGCSFSALLAEVRREHALRRLQQSDCRIERLSRELGFAEPSAFYKAFKGWFGVSPKAYQERR</sequence>
<dbReference type="InterPro" id="IPR018060">
    <property type="entry name" value="HTH_AraC"/>
</dbReference>
<dbReference type="PANTHER" id="PTHR47894">
    <property type="entry name" value="HTH-TYPE TRANSCRIPTIONAL REGULATOR GADX"/>
    <property type="match status" value="1"/>
</dbReference>
<keyword evidence="6" id="KW-1185">Reference proteome</keyword>
<feature type="domain" description="HTH araC/xylS-type" evidence="4">
    <location>
        <begin position="236"/>
        <end position="334"/>
    </location>
</feature>
<evidence type="ECO:0000313" key="5">
    <source>
        <dbReference type="EMBL" id="MBC9252306.1"/>
    </source>
</evidence>
<reference evidence="5 6" key="1">
    <citation type="submission" date="2016-06" db="EMBL/GenBank/DDBJ databases">
        <authorList>
            <person name="Ramos C."/>
            <person name="Pintado A."/>
            <person name="Crespo-Gomez J.I."/>
        </authorList>
    </citation>
    <scope>NUCLEOTIDE SEQUENCE [LARGE SCALE GENOMIC DNA]</scope>
    <source>
        <strain evidence="5 6">AVO110</strain>
    </source>
</reference>
<gene>
    <name evidence="5" type="ORF">A9179_18705</name>
</gene>
<dbReference type="PROSITE" id="PS01124">
    <property type="entry name" value="HTH_ARAC_FAMILY_2"/>
    <property type="match status" value="1"/>
</dbReference>
<organism evidence="5 6">
    <name type="scientific">Aquipseudomonas alcaligenes</name>
    <name type="common">Pseudomonas alcaligenes</name>
    <dbReference type="NCBI Taxonomy" id="43263"/>
    <lineage>
        <taxon>Bacteria</taxon>
        <taxon>Pseudomonadati</taxon>
        <taxon>Pseudomonadota</taxon>
        <taxon>Gammaproteobacteria</taxon>
        <taxon>Pseudomonadales</taxon>
        <taxon>Pseudomonadaceae</taxon>
        <taxon>Aquipseudomonas</taxon>
    </lineage>
</organism>
<dbReference type="Proteomes" id="UP000744555">
    <property type="component" value="Unassembled WGS sequence"/>
</dbReference>
<dbReference type="PANTHER" id="PTHR47894:SF4">
    <property type="entry name" value="HTH-TYPE TRANSCRIPTIONAL REGULATOR GADX"/>
    <property type="match status" value="1"/>
</dbReference>
<dbReference type="Pfam" id="PF12833">
    <property type="entry name" value="HTH_18"/>
    <property type="match status" value="1"/>
</dbReference>
<dbReference type="InterPro" id="IPR032687">
    <property type="entry name" value="AraC-type_N"/>
</dbReference>
<dbReference type="EMBL" id="LZEU01000001">
    <property type="protein sequence ID" value="MBC9252306.1"/>
    <property type="molecule type" value="Genomic_DNA"/>
</dbReference>
<dbReference type="RefSeq" id="WP_187807774.1">
    <property type="nucleotide sequence ID" value="NZ_LZEU01000001.1"/>
</dbReference>
<dbReference type="SUPFAM" id="SSF46689">
    <property type="entry name" value="Homeodomain-like"/>
    <property type="match status" value="1"/>
</dbReference>
<evidence type="ECO:0000313" key="6">
    <source>
        <dbReference type="Proteomes" id="UP000744555"/>
    </source>
</evidence>
<dbReference type="Pfam" id="PF12625">
    <property type="entry name" value="Arabinose_bd"/>
    <property type="match status" value="1"/>
</dbReference>
<keyword evidence="1" id="KW-0805">Transcription regulation</keyword>
<accession>A0ABR7S411</accession>
<proteinExistence type="predicted"/>
<evidence type="ECO:0000256" key="1">
    <source>
        <dbReference type="ARBA" id="ARBA00023015"/>
    </source>
</evidence>
<dbReference type="InterPro" id="IPR009057">
    <property type="entry name" value="Homeodomain-like_sf"/>
</dbReference>
<protein>
    <recommendedName>
        <fullName evidence="4">HTH araC/xylS-type domain-containing protein</fullName>
    </recommendedName>
</protein>